<name>A0ABD3LLA2_EUCGL</name>
<feature type="signal peptide" evidence="2">
    <location>
        <begin position="1"/>
        <end position="21"/>
    </location>
</feature>
<evidence type="ECO:0008006" key="5">
    <source>
        <dbReference type="Google" id="ProtNLM"/>
    </source>
</evidence>
<comment type="caution">
    <text evidence="3">The sequence shown here is derived from an EMBL/GenBank/DDBJ whole genome shotgun (WGS) entry which is preliminary data.</text>
</comment>
<feature type="transmembrane region" description="Helical" evidence="1">
    <location>
        <begin position="51"/>
        <end position="73"/>
    </location>
</feature>
<keyword evidence="1" id="KW-1133">Transmembrane helix</keyword>
<feature type="chain" id="PRO_5044767933" description="Transmembrane protein" evidence="2">
    <location>
        <begin position="22"/>
        <end position="77"/>
    </location>
</feature>
<evidence type="ECO:0000313" key="3">
    <source>
        <dbReference type="EMBL" id="KAL3751016.1"/>
    </source>
</evidence>
<accession>A0ABD3LLA2</accession>
<evidence type="ECO:0000256" key="1">
    <source>
        <dbReference type="SAM" id="Phobius"/>
    </source>
</evidence>
<keyword evidence="4" id="KW-1185">Reference proteome</keyword>
<proteinExistence type="predicted"/>
<evidence type="ECO:0000256" key="2">
    <source>
        <dbReference type="SAM" id="SignalP"/>
    </source>
</evidence>
<dbReference type="AlphaFoldDB" id="A0ABD3LLA2"/>
<protein>
    <recommendedName>
        <fullName evidence="5">Transmembrane protein</fullName>
    </recommendedName>
</protein>
<sequence length="77" mass="7979">MASSLLKTGLMALCLFVSVMAVTAQYGDSSPDGDSNKMPPGMHMAPSPTGNGLFMLPSMVVGVLALIVSFFVVGERV</sequence>
<reference evidence="3 4" key="1">
    <citation type="submission" date="2024-11" db="EMBL/GenBank/DDBJ databases">
        <title>Chromosome-level genome assembly of Eucalyptus globulus Labill. provides insights into its genome evolution.</title>
        <authorList>
            <person name="Li X."/>
        </authorList>
    </citation>
    <scope>NUCLEOTIDE SEQUENCE [LARGE SCALE GENOMIC DNA]</scope>
    <source>
        <strain evidence="3">CL2024</strain>
        <tissue evidence="3">Fresh tender leaves</tissue>
    </source>
</reference>
<gene>
    <name evidence="3" type="ORF">ACJRO7_011918</name>
</gene>
<organism evidence="3 4">
    <name type="scientific">Eucalyptus globulus</name>
    <name type="common">Tasmanian blue gum</name>
    <dbReference type="NCBI Taxonomy" id="34317"/>
    <lineage>
        <taxon>Eukaryota</taxon>
        <taxon>Viridiplantae</taxon>
        <taxon>Streptophyta</taxon>
        <taxon>Embryophyta</taxon>
        <taxon>Tracheophyta</taxon>
        <taxon>Spermatophyta</taxon>
        <taxon>Magnoliopsida</taxon>
        <taxon>eudicotyledons</taxon>
        <taxon>Gunneridae</taxon>
        <taxon>Pentapetalae</taxon>
        <taxon>rosids</taxon>
        <taxon>malvids</taxon>
        <taxon>Myrtales</taxon>
        <taxon>Myrtaceae</taxon>
        <taxon>Myrtoideae</taxon>
        <taxon>Eucalypteae</taxon>
        <taxon>Eucalyptus</taxon>
    </lineage>
</organism>
<keyword evidence="1" id="KW-0812">Transmembrane</keyword>
<dbReference type="Proteomes" id="UP001634007">
    <property type="component" value="Unassembled WGS sequence"/>
</dbReference>
<dbReference type="EMBL" id="JBJKBG010000002">
    <property type="protein sequence ID" value="KAL3751016.1"/>
    <property type="molecule type" value="Genomic_DNA"/>
</dbReference>
<evidence type="ECO:0000313" key="4">
    <source>
        <dbReference type="Proteomes" id="UP001634007"/>
    </source>
</evidence>
<keyword evidence="1" id="KW-0472">Membrane</keyword>
<keyword evidence="2" id="KW-0732">Signal</keyword>